<proteinExistence type="predicted"/>
<dbReference type="GO" id="GO:0016020">
    <property type="term" value="C:membrane"/>
    <property type="evidence" value="ECO:0007669"/>
    <property type="project" value="UniProtKB-SubCell"/>
</dbReference>
<dbReference type="Proteomes" id="UP000222862">
    <property type="component" value="Unassembled WGS sequence"/>
</dbReference>
<dbReference type="AlphaFoldDB" id="A0A2B7YH76"/>
<comment type="subcellular location">
    <subcellularLocation>
        <location evidence="1">Membrane</location>
        <topology evidence="1">Multi-pass membrane protein</topology>
    </subcellularLocation>
</comment>
<feature type="transmembrane region" description="Helical" evidence="5">
    <location>
        <begin position="12"/>
        <end position="30"/>
    </location>
</feature>
<keyword evidence="3 5" id="KW-1133">Transmembrane helix</keyword>
<dbReference type="InterPro" id="IPR006480">
    <property type="entry name" value="Phage_holin_4_1"/>
</dbReference>
<evidence type="ECO:0000313" key="6">
    <source>
        <dbReference type="EMBL" id="PGH20635.1"/>
    </source>
</evidence>
<dbReference type="RefSeq" id="WP_098703406.1">
    <property type="nucleotide sequence ID" value="NZ_NJGI01000005.1"/>
</dbReference>
<evidence type="ECO:0000256" key="3">
    <source>
        <dbReference type="ARBA" id="ARBA00022989"/>
    </source>
</evidence>
<reference evidence="6" key="1">
    <citation type="submission" date="2017-06" db="EMBL/GenBank/DDBJ databases">
        <title>Genome sequencing of Fusobacterium nucleatum subsp. polymorphum KCOM 1232 (=ChDC F37).</title>
        <authorList>
            <person name="Kook J.-K."/>
            <person name="Park S.-N."/>
            <person name="Lim Y.K."/>
            <person name="Roh H."/>
        </authorList>
    </citation>
    <scope>NUCLEOTIDE SEQUENCE [LARGE SCALE GENOMIC DNA]</scope>
    <source>
        <strain evidence="6">KCOM 1232</strain>
    </source>
</reference>
<evidence type="ECO:0000256" key="2">
    <source>
        <dbReference type="ARBA" id="ARBA00022692"/>
    </source>
</evidence>
<accession>A0A2B7YH76</accession>
<sequence length="160" mass="17952">MEDFFISAKNGIAMIWTGWISVLVWALGGFDLSVRVLVFLMLIDYATGVWVGYITKTVNSARAYRGISKKVFILIIVSCSTVIEQLVPNVGIRNLVIIFYVATEFLSVIENASKLGLPIPEKLKIALEQCKGDKCNSKCTDDKNIKPEKLKEEDFDKEIK</sequence>
<dbReference type="NCBIfam" id="TIGR01593">
    <property type="entry name" value="holin_tox_secr"/>
    <property type="match status" value="1"/>
</dbReference>
<organism evidence="6">
    <name type="scientific">Fusobacterium nucleatum subsp. polymorphum</name>
    <name type="common">Fusobacterium polymorphum</name>
    <dbReference type="NCBI Taxonomy" id="76857"/>
    <lineage>
        <taxon>Bacteria</taxon>
        <taxon>Fusobacteriati</taxon>
        <taxon>Fusobacteriota</taxon>
        <taxon>Fusobacteriia</taxon>
        <taxon>Fusobacteriales</taxon>
        <taxon>Fusobacteriaceae</taxon>
        <taxon>Fusobacterium</taxon>
    </lineage>
</organism>
<feature type="transmembrane region" description="Helical" evidence="5">
    <location>
        <begin position="36"/>
        <end position="55"/>
    </location>
</feature>
<keyword evidence="4 5" id="KW-0472">Membrane</keyword>
<gene>
    <name evidence="6" type="ORF">RN96_10700</name>
</gene>
<evidence type="ECO:0000256" key="1">
    <source>
        <dbReference type="ARBA" id="ARBA00004141"/>
    </source>
</evidence>
<dbReference type="Pfam" id="PF05105">
    <property type="entry name" value="Phage_holin_4_1"/>
    <property type="match status" value="1"/>
</dbReference>
<comment type="caution">
    <text evidence="6">The sequence shown here is derived from an EMBL/GenBank/DDBJ whole genome shotgun (WGS) entry which is preliminary data.</text>
</comment>
<name>A0A2B7YH76_FUSNP</name>
<evidence type="ECO:0000256" key="4">
    <source>
        <dbReference type="ARBA" id="ARBA00023136"/>
    </source>
</evidence>
<protein>
    <submittedName>
        <fullName evidence="6">Holin</fullName>
    </submittedName>
</protein>
<evidence type="ECO:0000256" key="5">
    <source>
        <dbReference type="SAM" id="Phobius"/>
    </source>
</evidence>
<keyword evidence="2 5" id="KW-0812">Transmembrane</keyword>
<dbReference type="EMBL" id="NJGI01000005">
    <property type="protein sequence ID" value="PGH20635.1"/>
    <property type="molecule type" value="Genomic_DNA"/>
</dbReference>